<evidence type="ECO:0000313" key="3">
    <source>
        <dbReference type="EMBL" id="AXV08063.1"/>
    </source>
</evidence>
<feature type="region of interest" description="Disordered" evidence="1">
    <location>
        <begin position="1"/>
        <end position="27"/>
    </location>
</feature>
<feature type="domain" description="HTH arsR-type" evidence="2">
    <location>
        <begin position="34"/>
        <end position="113"/>
    </location>
</feature>
<dbReference type="InterPro" id="IPR036390">
    <property type="entry name" value="WH_DNA-bd_sf"/>
</dbReference>
<reference evidence="3 4" key="1">
    <citation type="submission" date="2018-09" db="EMBL/GenBank/DDBJ databases">
        <title>Complete genome sequence of Euzebya sp. DY32-46 isolated from seawater of Pacific Ocean.</title>
        <authorList>
            <person name="Xu L."/>
            <person name="Wu Y.-H."/>
            <person name="Xu X.-W."/>
        </authorList>
    </citation>
    <scope>NUCLEOTIDE SEQUENCE [LARGE SCALE GENOMIC DNA]</scope>
    <source>
        <strain evidence="3 4">DY32-46</strain>
    </source>
</reference>
<protein>
    <submittedName>
        <fullName evidence="3">Transcriptional regulator, ArsR family</fullName>
    </submittedName>
</protein>
<dbReference type="Pfam" id="PF12840">
    <property type="entry name" value="HTH_20"/>
    <property type="match status" value="1"/>
</dbReference>
<dbReference type="RefSeq" id="WP_114592462.1">
    <property type="nucleotide sequence ID" value="NZ_CP031165.1"/>
</dbReference>
<sequence length="217" mass="24092">MPTHPPDPTPDDLADSPPDDADRVLERGRPLTPEMLKAMAHPLRLQLLERLEALGPSTASSLGRDVGESSGTTSYHLRRLADVGLIEEAADIGTGRDRYWRSKPGGWSLERDLMDSPHTRVEARMVIEELGRSRHERLMAWQRDQDRWPVEWRDATMISNSRLTLTTAQTAELSQQLQKVIESFRAQQPPAGTAGTARVMVLNDVFPTGPPPESSAG</sequence>
<evidence type="ECO:0000259" key="2">
    <source>
        <dbReference type="SMART" id="SM00418"/>
    </source>
</evidence>
<proteinExistence type="predicted"/>
<dbReference type="GO" id="GO:0003700">
    <property type="term" value="F:DNA-binding transcription factor activity"/>
    <property type="evidence" value="ECO:0007669"/>
    <property type="project" value="InterPro"/>
</dbReference>
<dbReference type="EMBL" id="CP031165">
    <property type="protein sequence ID" value="AXV08063.1"/>
    <property type="molecule type" value="Genomic_DNA"/>
</dbReference>
<evidence type="ECO:0000313" key="4">
    <source>
        <dbReference type="Proteomes" id="UP000264006"/>
    </source>
</evidence>
<feature type="compositionally biased region" description="Acidic residues" evidence="1">
    <location>
        <begin position="9"/>
        <end position="19"/>
    </location>
</feature>
<dbReference type="AlphaFoldDB" id="A0A346Y0R6"/>
<dbReference type="KEGG" id="euz:DVS28_a3388"/>
<dbReference type="InterPro" id="IPR036388">
    <property type="entry name" value="WH-like_DNA-bd_sf"/>
</dbReference>
<keyword evidence="4" id="KW-1185">Reference proteome</keyword>
<dbReference type="Proteomes" id="UP000264006">
    <property type="component" value="Chromosome"/>
</dbReference>
<dbReference type="SUPFAM" id="SSF46785">
    <property type="entry name" value="Winged helix' DNA-binding domain"/>
    <property type="match status" value="1"/>
</dbReference>
<name>A0A346Y0R6_9ACTN</name>
<dbReference type="InterPro" id="IPR001845">
    <property type="entry name" value="HTH_ArsR_DNA-bd_dom"/>
</dbReference>
<dbReference type="SMART" id="SM00418">
    <property type="entry name" value="HTH_ARSR"/>
    <property type="match status" value="1"/>
</dbReference>
<dbReference type="Gene3D" id="1.10.10.10">
    <property type="entry name" value="Winged helix-like DNA-binding domain superfamily/Winged helix DNA-binding domain"/>
    <property type="match status" value="1"/>
</dbReference>
<gene>
    <name evidence="3" type="ORF">DVS28_a3388</name>
</gene>
<dbReference type="CDD" id="cd00090">
    <property type="entry name" value="HTH_ARSR"/>
    <property type="match status" value="1"/>
</dbReference>
<evidence type="ECO:0000256" key="1">
    <source>
        <dbReference type="SAM" id="MobiDB-lite"/>
    </source>
</evidence>
<accession>A0A346Y0R6</accession>
<dbReference type="OrthoDB" id="7945987at2"/>
<organism evidence="3 4">
    <name type="scientific">Euzebya pacifica</name>
    <dbReference type="NCBI Taxonomy" id="1608957"/>
    <lineage>
        <taxon>Bacteria</taxon>
        <taxon>Bacillati</taxon>
        <taxon>Actinomycetota</taxon>
        <taxon>Nitriliruptoria</taxon>
        <taxon>Euzebyales</taxon>
    </lineage>
</organism>
<dbReference type="InterPro" id="IPR011991">
    <property type="entry name" value="ArsR-like_HTH"/>
</dbReference>